<name>A0AAD3MHI4_LATJO</name>
<accession>A0AAD3MHI4</accession>
<protein>
    <submittedName>
        <fullName evidence="3">Glial cell line-derived neurotrophic factor-like protein</fullName>
    </submittedName>
</protein>
<feature type="chain" id="PRO_5042030574" evidence="2">
    <location>
        <begin position="29"/>
        <end position="110"/>
    </location>
</feature>
<sequence>MSFCRTEVDNEGGTALITCLILLSTVHASLLPEPMQQQSTSASRRGRAESPLSSQADSDPLVCHRHRGRASGYGGLGRDAIEEKYVQVLYGGQVQNRQKTSFVFYQACWF</sequence>
<reference evidence="3" key="1">
    <citation type="submission" date="2022-08" db="EMBL/GenBank/DDBJ databases">
        <title>Genome sequencing of akame (Lates japonicus).</title>
        <authorList>
            <person name="Hashiguchi Y."/>
            <person name="Takahashi H."/>
        </authorList>
    </citation>
    <scope>NUCLEOTIDE SEQUENCE</scope>
    <source>
        <strain evidence="3">Kochi</strain>
    </source>
</reference>
<comment type="caution">
    <text evidence="3">The sequence shown here is derived from an EMBL/GenBank/DDBJ whole genome shotgun (WGS) entry which is preliminary data.</text>
</comment>
<evidence type="ECO:0000256" key="1">
    <source>
        <dbReference type="SAM" id="MobiDB-lite"/>
    </source>
</evidence>
<dbReference type="EMBL" id="BRZM01000019">
    <property type="protein sequence ID" value="GLD54052.1"/>
    <property type="molecule type" value="Genomic_DNA"/>
</dbReference>
<gene>
    <name evidence="3" type="ORF">AKAME5_000672100</name>
</gene>
<dbReference type="Proteomes" id="UP001279410">
    <property type="component" value="Unassembled WGS sequence"/>
</dbReference>
<evidence type="ECO:0000313" key="3">
    <source>
        <dbReference type="EMBL" id="GLD54052.1"/>
    </source>
</evidence>
<evidence type="ECO:0000313" key="4">
    <source>
        <dbReference type="Proteomes" id="UP001279410"/>
    </source>
</evidence>
<organism evidence="3 4">
    <name type="scientific">Lates japonicus</name>
    <name type="common">Japanese lates</name>
    <dbReference type="NCBI Taxonomy" id="270547"/>
    <lineage>
        <taxon>Eukaryota</taxon>
        <taxon>Metazoa</taxon>
        <taxon>Chordata</taxon>
        <taxon>Craniata</taxon>
        <taxon>Vertebrata</taxon>
        <taxon>Euteleostomi</taxon>
        <taxon>Actinopterygii</taxon>
        <taxon>Neopterygii</taxon>
        <taxon>Teleostei</taxon>
        <taxon>Neoteleostei</taxon>
        <taxon>Acanthomorphata</taxon>
        <taxon>Carangaria</taxon>
        <taxon>Carangaria incertae sedis</taxon>
        <taxon>Centropomidae</taxon>
        <taxon>Lates</taxon>
    </lineage>
</organism>
<keyword evidence="4" id="KW-1185">Reference proteome</keyword>
<keyword evidence="2" id="KW-0732">Signal</keyword>
<feature type="region of interest" description="Disordered" evidence="1">
    <location>
        <begin position="33"/>
        <end position="60"/>
    </location>
</feature>
<feature type="signal peptide" evidence="2">
    <location>
        <begin position="1"/>
        <end position="28"/>
    </location>
</feature>
<evidence type="ECO:0000256" key="2">
    <source>
        <dbReference type="SAM" id="SignalP"/>
    </source>
</evidence>
<dbReference type="AlphaFoldDB" id="A0AAD3MHI4"/>
<proteinExistence type="predicted"/>